<name>A0A061QQP9_9CHLO</name>
<feature type="non-terminal residue" evidence="1">
    <location>
        <position position="1"/>
    </location>
</feature>
<feature type="non-terminal residue" evidence="1">
    <location>
        <position position="100"/>
    </location>
</feature>
<sequence length="100" mass="11020">RSWTQANYVSGKRPPLRAGHVAVSYGTSMFVYGGTAGIENGPGMDGTPAFRSTVWEFKYAEARWLQHRTSEDKAPLASFGMAGGLLLRGLFRQEGRHEET</sequence>
<dbReference type="InterPro" id="IPR015915">
    <property type="entry name" value="Kelch-typ_b-propeller"/>
</dbReference>
<gene>
    <name evidence="1" type="ORF">TSPGSL018_24509</name>
</gene>
<accession>A0A061QQP9</accession>
<dbReference type="Gene3D" id="2.120.10.80">
    <property type="entry name" value="Kelch-type beta propeller"/>
    <property type="match status" value="1"/>
</dbReference>
<dbReference type="EMBL" id="GBEZ01025019">
    <property type="protein sequence ID" value="JAC62028.1"/>
    <property type="molecule type" value="Transcribed_RNA"/>
</dbReference>
<reference evidence="1" key="1">
    <citation type="submission" date="2014-05" db="EMBL/GenBank/DDBJ databases">
        <title>The transcriptome of the halophilic microalga Tetraselmis sp. GSL018 isolated from the Great Salt Lake, Utah.</title>
        <authorList>
            <person name="Jinkerson R.E."/>
            <person name="D'Adamo S."/>
            <person name="Posewitz M.C."/>
        </authorList>
    </citation>
    <scope>NUCLEOTIDE SEQUENCE</scope>
    <source>
        <strain evidence="1">GSL018</strain>
    </source>
</reference>
<evidence type="ECO:0000313" key="1">
    <source>
        <dbReference type="EMBL" id="JAC62028.1"/>
    </source>
</evidence>
<organism evidence="1">
    <name type="scientific">Tetraselmis sp. GSL018</name>
    <dbReference type="NCBI Taxonomy" id="582737"/>
    <lineage>
        <taxon>Eukaryota</taxon>
        <taxon>Viridiplantae</taxon>
        <taxon>Chlorophyta</taxon>
        <taxon>core chlorophytes</taxon>
        <taxon>Chlorodendrophyceae</taxon>
        <taxon>Chlorodendrales</taxon>
        <taxon>Chlorodendraceae</taxon>
        <taxon>Tetraselmis</taxon>
    </lineage>
</organism>
<protein>
    <recommendedName>
        <fullName evidence="2">Kelch repeat-containing protein</fullName>
    </recommendedName>
</protein>
<dbReference type="AlphaFoldDB" id="A0A061QQP9"/>
<evidence type="ECO:0008006" key="2">
    <source>
        <dbReference type="Google" id="ProtNLM"/>
    </source>
</evidence>
<proteinExistence type="predicted"/>
<dbReference type="SUPFAM" id="SSF117281">
    <property type="entry name" value="Kelch motif"/>
    <property type="match status" value="1"/>
</dbReference>